<keyword evidence="3" id="KW-1185">Reference proteome</keyword>
<sequence length="196" mass="21373">MNAVLALARHEARLLASLGLWAARRTRGAGEGVAFGYARGQGTMMFGLAFVIVIESVMMSLLLRNHPVVQRVWFLADVYALVLVVGTHAASVVRPHVLGADGLRVRRAAHVDLRVPVERIARVRRELRTTHEPAEGELNLAVGSQTTVTLELSEPVPHVTLLGRRQDVRRVRLYAEDADALVRAVEAARTVAADGP</sequence>
<evidence type="ECO:0000313" key="3">
    <source>
        <dbReference type="Proteomes" id="UP000004217"/>
    </source>
</evidence>
<feature type="transmembrane region" description="Helical" evidence="1">
    <location>
        <begin position="72"/>
        <end position="93"/>
    </location>
</feature>
<dbReference type="PATRIC" id="fig|700597.3.peg.4023"/>
<comment type="caution">
    <text evidence="2">The sequence shown here is derived from an EMBL/GenBank/DDBJ whole genome shotgun (WGS) entry which is preliminary data.</text>
</comment>
<accession>G2GF18</accession>
<proteinExistence type="predicted"/>
<dbReference type="Proteomes" id="UP000004217">
    <property type="component" value="Unassembled WGS sequence"/>
</dbReference>
<keyword evidence="1" id="KW-1133">Transmembrane helix</keyword>
<gene>
    <name evidence="2" type="ORF">SZN_20507</name>
</gene>
<evidence type="ECO:0000313" key="2">
    <source>
        <dbReference type="EMBL" id="EGX57885.1"/>
    </source>
</evidence>
<feature type="transmembrane region" description="Helical" evidence="1">
    <location>
        <begin position="44"/>
        <end position="63"/>
    </location>
</feature>
<keyword evidence="1" id="KW-0472">Membrane</keyword>
<name>G2GF18_9ACTN</name>
<evidence type="ECO:0000256" key="1">
    <source>
        <dbReference type="SAM" id="Phobius"/>
    </source>
</evidence>
<reference evidence="2 3" key="1">
    <citation type="submission" date="2011-08" db="EMBL/GenBank/DDBJ databases">
        <authorList>
            <person name="Lin Y."/>
            <person name="Hao X."/>
            <person name="Johnstone L."/>
            <person name="Miller S.J."/>
            <person name="Wei G."/>
            <person name="Rensing C."/>
        </authorList>
    </citation>
    <scope>NUCLEOTIDE SEQUENCE [LARGE SCALE GENOMIC DNA]</scope>
    <source>
        <strain evidence="2 3">K42</strain>
    </source>
</reference>
<dbReference type="AlphaFoldDB" id="G2GF18"/>
<dbReference type="RefSeq" id="WP_007498005.1">
    <property type="nucleotide sequence ID" value="NZ_AGBF01000074.1"/>
</dbReference>
<dbReference type="OrthoDB" id="4337641at2"/>
<dbReference type="EMBL" id="AGBF01000074">
    <property type="protein sequence ID" value="EGX57885.1"/>
    <property type="molecule type" value="Genomic_DNA"/>
</dbReference>
<protein>
    <submittedName>
        <fullName evidence="2">Integral membrane protein</fullName>
    </submittedName>
</protein>
<keyword evidence="1" id="KW-0812">Transmembrane</keyword>
<organism evidence="2 3">
    <name type="scientific">Streptomyces zinciresistens K42</name>
    <dbReference type="NCBI Taxonomy" id="700597"/>
    <lineage>
        <taxon>Bacteria</taxon>
        <taxon>Bacillati</taxon>
        <taxon>Actinomycetota</taxon>
        <taxon>Actinomycetes</taxon>
        <taxon>Kitasatosporales</taxon>
        <taxon>Streptomycetaceae</taxon>
        <taxon>Streptomyces</taxon>
    </lineage>
</organism>